<sequence>MASEKFWANADRDDITTCPYNDEVEEWLKKQGFSQRQAKAGATIIRPEWAPPGRRSGK</sequence>
<gene>
    <name evidence="1" type="ORF">NM686_015275</name>
</gene>
<organism evidence="1 2">
    <name type="scientific">Methylomonas rapida</name>
    <dbReference type="NCBI Taxonomy" id="2963939"/>
    <lineage>
        <taxon>Bacteria</taxon>
        <taxon>Pseudomonadati</taxon>
        <taxon>Pseudomonadota</taxon>
        <taxon>Gammaproteobacteria</taxon>
        <taxon>Methylococcales</taxon>
        <taxon>Methylococcaceae</taxon>
        <taxon>Methylomonas</taxon>
    </lineage>
</organism>
<dbReference type="EMBL" id="CP113517">
    <property type="protein sequence ID" value="WAR43732.1"/>
    <property type="molecule type" value="Genomic_DNA"/>
</dbReference>
<evidence type="ECO:0000313" key="2">
    <source>
        <dbReference type="Proteomes" id="UP001162780"/>
    </source>
</evidence>
<accession>A0ABY7GEL8</accession>
<keyword evidence="2" id="KW-1185">Reference proteome</keyword>
<protein>
    <submittedName>
        <fullName evidence="1">Uncharacterized protein</fullName>
    </submittedName>
</protein>
<dbReference type="Proteomes" id="UP001162780">
    <property type="component" value="Chromosome"/>
</dbReference>
<proteinExistence type="predicted"/>
<reference evidence="1" key="1">
    <citation type="submission" date="2022-11" db="EMBL/GenBank/DDBJ databases">
        <title>Methylomonas rapida sp. nov., Carotenoid-Producing Obligate Methanotrophs with High Growth Characteristics and Biotechnological Potential.</title>
        <authorList>
            <person name="Tikhonova E.N."/>
            <person name="Suleimanov R.Z."/>
            <person name="Miroshnikov K."/>
            <person name="Oshkin I.Y."/>
            <person name="Belova S.E."/>
            <person name="Danilova O.V."/>
            <person name="Ashikhmin A."/>
            <person name="Konopkin A."/>
            <person name="But S.Y."/>
            <person name="Khmelenina V.N."/>
            <person name="Kuznetsov N."/>
            <person name="Pimenov N.V."/>
            <person name="Dedysh S.N."/>
        </authorList>
    </citation>
    <scope>NUCLEOTIDE SEQUENCE</scope>
    <source>
        <strain evidence="1">MP1</strain>
    </source>
</reference>
<dbReference type="RefSeq" id="WP_255188719.1">
    <property type="nucleotide sequence ID" value="NZ_CP113517.1"/>
</dbReference>
<name>A0ABY7GEL8_9GAMM</name>
<evidence type="ECO:0000313" key="1">
    <source>
        <dbReference type="EMBL" id="WAR43732.1"/>
    </source>
</evidence>